<feature type="modified residue" description="4-aspartylphosphate" evidence="5">
    <location>
        <position position="335"/>
    </location>
</feature>
<keyword evidence="2" id="KW-0145">Chemotaxis</keyword>
<dbReference type="STRING" id="223786.SAMN05216234_10195"/>
<keyword evidence="8" id="KW-1185">Reference proteome</keyword>
<dbReference type="InterPro" id="IPR036322">
    <property type="entry name" value="WD40_repeat_dom_sf"/>
</dbReference>
<evidence type="ECO:0000313" key="7">
    <source>
        <dbReference type="EMBL" id="SFO88631.1"/>
    </source>
</evidence>
<accession>A0A1I5KW06</accession>
<comment type="cofactor">
    <cofactor evidence="1">
        <name>Mg(2+)</name>
        <dbReference type="ChEBI" id="CHEBI:18420"/>
    </cofactor>
</comment>
<dbReference type="InterPro" id="IPR015943">
    <property type="entry name" value="WD40/YVTN_repeat-like_dom_sf"/>
</dbReference>
<dbReference type="Pfam" id="PF00072">
    <property type="entry name" value="Response_reg"/>
    <property type="match status" value="1"/>
</dbReference>
<dbReference type="SUPFAM" id="SSF50978">
    <property type="entry name" value="WD40 repeat-like"/>
    <property type="match status" value="1"/>
</dbReference>
<dbReference type="PANTHER" id="PTHR44591:SF25">
    <property type="entry name" value="CHEMOTAXIS TWO-COMPONENT RESPONSE REGULATOR"/>
    <property type="match status" value="1"/>
</dbReference>
<dbReference type="GO" id="GO:0006935">
    <property type="term" value="P:chemotaxis"/>
    <property type="evidence" value="ECO:0007669"/>
    <property type="project" value="UniProtKB-KW"/>
</dbReference>
<evidence type="ECO:0000259" key="6">
    <source>
        <dbReference type="PROSITE" id="PS50110"/>
    </source>
</evidence>
<dbReference type="RefSeq" id="WP_092909847.1">
    <property type="nucleotide sequence ID" value="NZ_FOXB01000001.1"/>
</dbReference>
<dbReference type="Gene3D" id="2.130.10.10">
    <property type="entry name" value="YVTN repeat-like/Quinoprotein amine dehydrogenase"/>
    <property type="match status" value="1"/>
</dbReference>
<dbReference type="SUPFAM" id="SSF52172">
    <property type="entry name" value="CheY-like"/>
    <property type="match status" value="1"/>
</dbReference>
<dbReference type="SMART" id="SM00448">
    <property type="entry name" value="REC"/>
    <property type="match status" value="1"/>
</dbReference>
<evidence type="ECO:0000256" key="4">
    <source>
        <dbReference type="ARBA" id="ARBA00022779"/>
    </source>
</evidence>
<evidence type="ECO:0000256" key="3">
    <source>
        <dbReference type="ARBA" id="ARBA00022553"/>
    </source>
</evidence>
<dbReference type="InterPro" id="IPR011006">
    <property type="entry name" value="CheY-like_superfamily"/>
</dbReference>
<dbReference type="InterPro" id="IPR050595">
    <property type="entry name" value="Bact_response_regulator"/>
</dbReference>
<dbReference type="PROSITE" id="PS50110">
    <property type="entry name" value="RESPONSE_REGULATORY"/>
    <property type="match status" value="1"/>
</dbReference>
<dbReference type="OrthoDB" id="9778432at2"/>
<dbReference type="GO" id="GO:0097588">
    <property type="term" value="P:archaeal or bacterial-type flagellum-dependent cell motility"/>
    <property type="evidence" value="ECO:0007669"/>
    <property type="project" value="UniProtKB-KW"/>
</dbReference>
<protein>
    <submittedName>
        <fullName evidence="7">CheY chemotaxis protein or a CheY-like REC (Receiver) domain</fullName>
    </submittedName>
</protein>
<dbReference type="InterPro" id="IPR001789">
    <property type="entry name" value="Sig_transdc_resp-reg_receiver"/>
</dbReference>
<dbReference type="PANTHER" id="PTHR44591">
    <property type="entry name" value="STRESS RESPONSE REGULATOR PROTEIN 1"/>
    <property type="match status" value="1"/>
</dbReference>
<dbReference type="EMBL" id="FOXB01000001">
    <property type="protein sequence ID" value="SFO88631.1"/>
    <property type="molecule type" value="Genomic_DNA"/>
</dbReference>
<evidence type="ECO:0000313" key="8">
    <source>
        <dbReference type="Proteomes" id="UP000199227"/>
    </source>
</evidence>
<keyword evidence="3 5" id="KW-0597">Phosphoprotein</keyword>
<sequence>MPATKKLIKYGNKVTNIMYADDNILIFTDKSIKIIDKNTLSPKYTIANVSKYQSIHENKIVTVGENVKVINFKDDILLTKFLLDNISCVTLSSVLIGVGKNSGAIAIHSIIGGKNLINLNIFKTKIENISFYTDYIVIAQSKNLIKGINIIEKKIEFKYNDTANITSFTIANDLCFIANQNNELKIYDLKNSRVTDTIYLDFCINKMKYENGLLIMQYENGFQALNIDTSENFVIDEDIKPIIFDSQNDELIAVDTDYNIVKYTINDLIPVKEEPEEDTFKVKFLTVDDSSTMRLIIKNSILNNFEDVEVYEAEDGVKCLDVLKKNPEIDIIFMDWNMPNLNGSETVDKIRENPIYNHIKIIMATTEGAREKVREMVSKGVKGYLVKPFKPESVVPLAQKMIEIVREEKNVQ</sequence>
<keyword evidence="4" id="KW-0283">Flagellar rotation</keyword>
<name>A0A1I5KW06_9BACT</name>
<feature type="domain" description="Response regulatory" evidence="6">
    <location>
        <begin position="283"/>
        <end position="402"/>
    </location>
</feature>
<dbReference type="GO" id="GO:0000160">
    <property type="term" value="P:phosphorelay signal transduction system"/>
    <property type="evidence" value="ECO:0007669"/>
    <property type="project" value="InterPro"/>
</dbReference>
<dbReference type="Proteomes" id="UP000199227">
    <property type="component" value="Unassembled WGS sequence"/>
</dbReference>
<organism evidence="7 8">
    <name type="scientific">Hydrogenimonas thermophila</name>
    <dbReference type="NCBI Taxonomy" id="223786"/>
    <lineage>
        <taxon>Bacteria</taxon>
        <taxon>Pseudomonadati</taxon>
        <taxon>Campylobacterota</taxon>
        <taxon>Epsilonproteobacteria</taxon>
        <taxon>Campylobacterales</taxon>
        <taxon>Hydrogenimonadaceae</taxon>
        <taxon>Hydrogenimonas</taxon>
    </lineage>
</organism>
<reference evidence="7 8" key="1">
    <citation type="submission" date="2016-10" db="EMBL/GenBank/DDBJ databases">
        <authorList>
            <person name="de Groot N.N."/>
        </authorList>
    </citation>
    <scope>NUCLEOTIDE SEQUENCE [LARGE SCALE GENOMIC DNA]</scope>
    <source>
        <strain evidence="7 8">EP1-55-1</strain>
    </source>
</reference>
<dbReference type="AlphaFoldDB" id="A0A1I5KW06"/>
<evidence type="ECO:0000256" key="1">
    <source>
        <dbReference type="ARBA" id="ARBA00001946"/>
    </source>
</evidence>
<dbReference type="Gene3D" id="3.40.50.2300">
    <property type="match status" value="1"/>
</dbReference>
<evidence type="ECO:0000256" key="2">
    <source>
        <dbReference type="ARBA" id="ARBA00022500"/>
    </source>
</evidence>
<evidence type="ECO:0000256" key="5">
    <source>
        <dbReference type="PROSITE-ProRule" id="PRU00169"/>
    </source>
</evidence>
<proteinExistence type="predicted"/>
<gene>
    <name evidence="7" type="ORF">SAMN05216234_10195</name>
</gene>